<feature type="region of interest" description="Disordered" evidence="7">
    <location>
        <begin position="158"/>
        <end position="183"/>
    </location>
</feature>
<evidence type="ECO:0000256" key="4">
    <source>
        <dbReference type="ARBA" id="ARBA00022777"/>
    </source>
</evidence>
<accession>A0AAV2H5X3</accession>
<proteinExistence type="predicted"/>
<dbReference type="GO" id="GO:0033316">
    <property type="term" value="P:meiotic spindle assembly checkpoint signaling"/>
    <property type="evidence" value="ECO:0007669"/>
    <property type="project" value="TreeGrafter"/>
</dbReference>
<evidence type="ECO:0000256" key="5">
    <source>
        <dbReference type="ARBA" id="ARBA00022840"/>
    </source>
</evidence>
<feature type="region of interest" description="Disordered" evidence="7">
    <location>
        <begin position="473"/>
        <end position="521"/>
    </location>
</feature>
<evidence type="ECO:0000256" key="7">
    <source>
        <dbReference type="SAM" id="MobiDB-lite"/>
    </source>
</evidence>
<keyword evidence="3 6" id="KW-0547">Nucleotide-binding</keyword>
<dbReference type="GO" id="GO:0098813">
    <property type="term" value="P:nuclear chromosome segregation"/>
    <property type="evidence" value="ECO:0007669"/>
    <property type="project" value="UniProtKB-ARBA"/>
</dbReference>
<dbReference type="Proteomes" id="UP001497497">
    <property type="component" value="Unassembled WGS sequence"/>
</dbReference>
<dbReference type="CDD" id="cd14131">
    <property type="entry name" value="PKc_Mps1"/>
    <property type="match status" value="1"/>
</dbReference>
<dbReference type="SMART" id="SM00220">
    <property type="entry name" value="S_TKc"/>
    <property type="match status" value="1"/>
</dbReference>
<dbReference type="InterPro" id="IPR000719">
    <property type="entry name" value="Prot_kinase_dom"/>
</dbReference>
<feature type="compositionally biased region" description="Polar residues" evidence="7">
    <location>
        <begin position="220"/>
        <end position="233"/>
    </location>
</feature>
<feature type="compositionally biased region" description="Polar residues" evidence="7">
    <location>
        <begin position="473"/>
        <end position="490"/>
    </location>
</feature>
<dbReference type="Gene3D" id="1.25.40.10">
    <property type="entry name" value="Tetratricopeptide repeat domain"/>
    <property type="match status" value="1"/>
</dbReference>
<dbReference type="EMBL" id="CAXITT010000040">
    <property type="protein sequence ID" value="CAL1528948.1"/>
    <property type="molecule type" value="Genomic_DNA"/>
</dbReference>
<dbReference type="Gene3D" id="1.10.510.10">
    <property type="entry name" value="Transferase(Phosphotransferase) domain 1"/>
    <property type="match status" value="1"/>
</dbReference>
<feature type="compositionally biased region" description="Low complexity" evidence="7">
    <location>
        <begin position="502"/>
        <end position="515"/>
    </location>
</feature>
<feature type="compositionally biased region" description="Basic and acidic residues" evidence="7">
    <location>
        <begin position="491"/>
        <end position="500"/>
    </location>
</feature>
<dbReference type="InterPro" id="IPR008271">
    <property type="entry name" value="Ser/Thr_kinase_AS"/>
</dbReference>
<keyword evidence="10" id="KW-1185">Reference proteome</keyword>
<keyword evidence="2" id="KW-0808">Transferase</keyword>
<keyword evidence="5 6" id="KW-0067">ATP-binding</keyword>
<dbReference type="InterPro" id="IPR011009">
    <property type="entry name" value="Kinase-like_dom_sf"/>
</dbReference>
<evidence type="ECO:0000256" key="6">
    <source>
        <dbReference type="PROSITE-ProRule" id="PRU10141"/>
    </source>
</evidence>
<dbReference type="GO" id="GO:0004712">
    <property type="term" value="F:protein serine/threonine/tyrosine kinase activity"/>
    <property type="evidence" value="ECO:0007669"/>
    <property type="project" value="TreeGrafter"/>
</dbReference>
<dbReference type="GO" id="GO:0007094">
    <property type="term" value="P:mitotic spindle assembly checkpoint signaling"/>
    <property type="evidence" value="ECO:0007669"/>
    <property type="project" value="TreeGrafter"/>
</dbReference>
<feature type="binding site" evidence="6">
    <location>
        <position position="757"/>
    </location>
    <ligand>
        <name>ATP</name>
        <dbReference type="ChEBI" id="CHEBI:30616"/>
    </ligand>
</feature>
<dbReference type="PANTHER" id="PTHR22974">
    <property type="entry name" value="MIXED LINEAGE PROTEIN KINASE"/>
    <property type="match status" value="1"/>
</dbReference>
<feature type="region of interest" description="Disordered" evidence="7">
    <location>
        <begin position="199"/>
        <end position="237"/>
    </location>
</feature>
<evidence type="ECO:0000313" key="10">
    <source>
        <dbReference type="Proteomes" id="UP001497497"/>
    </source>
</evidence>
<evidence type="ECO:0000256" key="1">
    <source>
        <dbReference type="ARBA" id="ARBA00022527"/>
    </source>
</evidence>
<evidence type="ECO:0000256" key="2">
    <source>
        <dbReference type="ARBA" id="ARBA00022679"/>
    </source>
</evidence>
<feature type="domain" description="Protein kinase" evidence="8">
    <location>
        <begin position="728"/>
        <end position="994"/>
    </location>
</feature>
<evidence type="ECO:0000259" key="8">
    <source>
        <dbReference type="PROSITE" id="PS50011"/>
    </source>
</evidence>
<dbReference type="InterPro" id="IPR017441">
    <property type="entry name" value="Protein_kinase_ATP_BS"/>
</dbReference>
<reference evidence="9 10" key="1">
    <citation type="submission" date="2024-04" db="EMBL/GenBank/DDBJ databases">
        <authorList>
            <consortium name="Genoscope - CEA"/>
            <person name="William W."/>
        </authorList>
    </citation>
    <scope>NUCLEOTIDE SEQUENCE [LARGE SCALE GENOMIC DNA]</scope>
</reference>
<feature type="compositionally biased region" description="Polar residues" evidence="7">
    <location>
        <begin position="173"/>
        <end position="183"/>
    </location>
</feature>
<dbReference type="FunFam" id="3.30.200.20:FF:000131">
    <property type="entry name" value="Dual specificity protein kinase TTK"/>
    <property type="match status" value="1"/>
</dbReference>
<dbReference type="Pfam" id="PF00069">
    <property type="entry name" value="Pkinase"/>
    <property type="match status" value="1"/>
</dbReference>
<dbReference type="GO" id="GO:0005524">
    <property type="term" value="F:ATP binding"/>
    <property type="evidence" value="ECO:0007669"/>
    <property type="project" value="UniProtKB-UniRule"/>
</dbReference>
<dbReference type="AlphaFoldDB" id="A0AAV2H5X3"/>
<dbReference type="InterPro" id="IPR027084">
    <property type="entry name" value="Mps1_cat"/>
</dbReference>
<dbReference type="GO" id="GO:0034501">
    <property type="term" value="P:protein localization to kinetochore"/>
    <property type="evidence" value="ECO:0007669"/>
    <property type="project" value="TreeGrafter"/>
</dbReference>
<sequence length="1047" mass="117056">MDGANAQVPSDYHTMAAQIAARGNTPEDWKEYIDSHKTKVAHMDDCDHIRMIDYLYRGAFKLIPDSNKTSAKVKLLLDYAEFRSLNYSLSESEKVLSYGRRKMGHLALIHIACAELELKRGNKERALKILYDAASARADPVSNIHRAVQRIAEGKTELITDDEKENDSFDLSPVSNKESSDEWSCSAFSGTFGLSKESVELKPLEPKTNNLETKQDVESLPSQTSAHSSMSSNEQHERHQTYLRLSVVPETPQNNKPTNKKLGTGQRGLTHYHTTPNLMQPFGSGVKSKFPIKNLGPPRRVKVDPTMKKLRDEEDINSVEITDSKSQTFVSQSNPPSLVMATCPTPERMEQDDGFLVHQIPMTKATGPGSCESHFNNQRFPPLTSIHLNSSSSVFNSLHSTMEDNPKALDGFVMNASMPIIHQRHQSKTDIEQHVKRNQDYVCNSGTDRPGQNTISRKLWPLTDSAHMHKMTSYSSALEPSTADSLMSKDQSNDALEKQQVHKQTQQEQQQQGWQPPKTMEAVSSSVTYALPASKLSLPPDDLMQISSSHSLAQSVLQNQFQAQSVLPNQSLPQYVLHNQPLPQSVLPNQLQAQSVLPNQLQAHSVLPNQLQAQSVLPNQLQAQSVLPNHLQCQSVLPNQLQGQSVLPNQLQAHSFLPNQLQPQSVLPNQFQAQSVIPCSSLQQSIIPSSMLQFQHSIPNTPLSNNEMLPVGNGMGDEKVVYVNQIPYKVLRLVGRGGSAKVYQVYDPMSNMIRALKVVNLSMANEVVLEGYINEISLLKKLQHCDRVIKLFDSEYVESKKKLIAVLEYGETDLDKFLSQNLKGQNQLSPITVCYYWSQMVTAVHAMHEEGVIHSDLKPANFILVSGNVKLIDFGIANSIQIDCTSVIKEIKVGTPSYMSPEALMASNNAPKPKFKLGKRSDVWSLGCILYQMVYGHTPFQYVRDKLNAIVNPEHTIQFPDKGDPALMDVLKRCLNRDVSQRPTTDELLNHPYLKKQTTEEKPGPNLAANLKMIEEGIAESSPMTKQKYIQRLIKELATRYEGIQNT</sequence>
<dbReference type="Gene3D" id="3.30.200.20">
    <property type="entry name" value="Phosphorylase Kinase, domain 1"/>
    <property type="match status" value="1"/>
</dbReference>
<evidence type="ECO:0000256" key="3">
    <source>
        <dbReference type="ARBA" id="ARBA00022741"/>
    </source>
</evidence>
<dbReference type="GO" id="GO:0005634">
    <property type="term" value="C:nucleus"/>
    <property type="evidence" value="ECO:0007669"/>
    <property type="project" value="TreeGrafter"/>
</dbReference>
<dbReference type="InterPro" id="IPR011990">
    <property type="entry name" value="TPR-like_helical_dom_sf"/>
</dbReference>
<dbReference type="PROSITE" id="PS50011">
    <property type="entry name" value="PROTEIN_KINASE_DOM"/>
    <property type="match status" value="1"/>
</dbReference>
<organism evidence="9 10">
    <name type="scientific">Lymnaea stagnalis</name>
    <name type="common">Great pond snail</name>
    <name type="synonym">Helix stagnalis</name>
    <dbReference type="NCBI Taxonomy" id="6523"/>
    <lineage>
        <taxon>Eukaryota</taxon>
        <taxon>Metazoa</taxon>
        <taxon>Spiralia</taxon>
        <taxon>Lophotrochozoa</taxon>
        <taxon>Mollusca</taxon>
        <taxon>Gastropoda</taxon>
        <taxon>Heterobranchia</taxon>
        <taxon>Euthyneura</taxon>
        <taxon>Panpulmonata</taxon>
        <taxon>Hygrophila</taxon>
        <taxon>Lymnaeoidea</taxon>
        <taxon>Lymnaeidae</taxon>
        <taxon>Lymnaea</taxon>
    </lineage>
</organism>
<dbReference type="PROSITE" id="PS00108">
    <property type="entry name" value="PROTEIN_KINASE_ST"/>
    <property type="match status" value="1"/>
</dbReference>
<dbReference type="SUPFAM" id="SSF56112">
    <property type="entry name" value="Protein kinase-like (PK-like)"/>
    <property type="match status" value="1"/>
</dbReference>
<keyword evidence="1" id="KW-0723">Serine/threonine-protein kinase</keyword>
<dbReference type="PANTHER" id="PTHR22974:SF21">
    <property type="entry name" value="DUAL SPECIFICITY PROTEIN KINASE TTK"/>
    <property type="match status" value="1"/>
</dbReference>
<dbReference type="GO" id="GO:0004674">
    <property type="term" value="F:protein serine/threonine kinase activity"/>
    <property type="evidence" value="ECO:0007669"/>
    <property type="project" value="UniProtKB-KW"/>
</dbReference>
<protein>
    <recommendedName>
        <fullName evidence="8">Protein kinase domain-containing protein</fullName>
    </recommendedName>
</protein>
<keyword evidence="4" id="KW-0418">Kinase</keyword>
<comment type="caution">
    <text evidence="9">The sequence shown here is derived from an EMBL/GenBank/DDBJ whole genome shotgun (WGS) entry which is preliminary data.</text>
</comment>
<gene>
    <name evidence="9" type="ORF">GSLYS_00003118001</name>
</gene>
<dbReference type="GO" id="GO:0000776">
    <property type="term" value="C:kinetochore"/>
    <property type="evidence" value="ECO:0007669"/>
    <property type="project" value="TreeGrafter"/>
</dbReference>
<dbReference type="PROSITE" id="PS00107">
    <property type="entry name" value="PROTEIN_KINASE_ATP"/>
    <property type="match status" value="1"/>
</dbReference>
<name>A0AAV2H5X3_LYMST</name>
<evidence type="ECO:0000313" key="9">
    <source>
        <dbReference type="EMBL" id="CAL1528948.1"/>
    </source>
</evidence>